<gene>
    <name evidence="2" type="ORF">OGH68_05165</name>
</gene>
<reference evidence="2" key="1">
    <citation type="submission" date="2022-10" db="EMBL/GenBank/DDBJ databases">
        <title>Cytochrome P450 Catalyzes Benzene Ring Formation in the Biosynthesis of Trialkyl-Substituted Aromatic Polyketides.</title>
        <authorList>
            <person name="Zhao E."/>
            <person name="Ge H."/>
        </authorList>
    </citation>
    <scope>NUCLEOTIDE SEQUENCE</scope>
    <source>
        <strain evidence="2">NA0869</strain>
    </source>
</reference>
<name>A0ABY6I1S1_STRPE</name>
<protein>
    <submittedName>
        <fullName evidence="2">Acyl carrier protein</fullName>
    </submittedName>
</protein>
<dbReference type="SUPFAM" id="SSF47336">
    <property type="entry name" value="ACP-like"/>
    <property type="match status" value="1"/>
</dbReference>
<evidence type="ECO:0000313" key="3">
    <source>
        <dbReference type="Proteomes" id="UP001163878"/>
    </source>
</evidence>
<dbReference type="InterPro" id="IPR036736">
    <property type="entry name" value="ACP-like_sf"/>
</dbReference>
<evidence type="ECO:0000313" key="2">
    <source>
        <dbReference type="EMBL" id="UYQ60920.1"/>
    </source>
</evidence>
<dbReference type="RefSeq" id="WP_264242126.1">
    <property type="nucleotide sequence ID" value="NZ_CP107567.1"/>
</dbReference>
<keyword evidence="3" id="KW-1185">Reference proteome</keyword>
<dbReference type="InterPro" id="IPR009081">
    <property type="entry name" value="PP-bd_ACP"/>
</dbReference>
<dbReference type="Proteomes" id="UP001163878">
    <property type="component" value="Chromosome"/>
</dbReference>
<evidence type="ECO:0000259" key="1">
    <source>
        <dbReference type="PROSITE" id="PS50075"/>
    </source>
</evidence>
<proteinExistence type="predicted"/>
<feature type="domain" description="Carrier" evidence="1">
    <location>
        <begin position="1"/>
        <end position="79"/>
    </location>
</feature>
<organism evidence="2 3">
    <name type="scientific">Streptomyces peucetius</name>
    <dbReference type="NCBI Taxonomy" id="1950"/>
    <lineage>
        <taxon>Bacteria</taxon>
        <taxon>Bacillati</taxon>
        <taxon>Actinomycetota</taxon>
        <taxon>Actinomycetes</taxon>
        <taxon>Kitasatosporales</taxon>
        <taxon>Streptomycetaceae</taxon>
        <taxon>Streptomyces</taxon>
    </lineage>
</organism>
<dbReference type="EMBL" id="CP107567">
    <property type="protein sequence ID" value="UYQ60920.1"/>
    <property type="molecule type" value="Genomic_DNA"/>
</dbReference>
<dbReference type="PROSITE" id="PS50075">
    <property type="entry name" value="CARRIER"/>
    <property type="match status" value="1"/>
</dbReference>
<sequence length="83" mass="9087">MTHNDVNARIRAFLAPHLGGQEVADGDDIFALGYVNSLFAMQLVLFIEKEFSLQLGAEDMEFDNFRTVSGLVRLVNANTAAAV</sequence>
<accession>A0ABY6I1S1</accession>
<dbReference type="Pfam" id="PF00550">
    <property type="entry name" value="PP-binding"/>
    <property type="match status" value="1"/>
</dbReference>
<dbReference type="Gene3D" id="1.10.1200.10">
    <property type="entry name" value="ACP-like"/>
    <property type="match status" value="1"/>
</dbReference>